<evidence type="ECO:0000313" key="3">
    <source>
        <dbReference type="Proteomes" id="UP000093071"/>
    </source>
</evidence>
<proteinExistence type="predicted"/>
<feature type="chain" id="PRO_5008682031" description="Secreted protein" evidence="1">
    <location>
        <begin position="28"/>
        <end position="54"/>
    </location>
</feature>
<dbReference type="EMBL" id="LT604072">
    <property type="protein sequence ID" value="SCB03898.1"/>
    <property type="molecule type" value="Genomic_DNA"/>
</dbReference>
<accession>A0A1C3TL06</accession>
<evidence type="ECO:0008006" key="4">
    <source>
        <dbReference type="Google" id="ProtNLM"/>
    </source>
</evidence>
<protein>
    <recommendedName>
        <fullName evidence="4">Secreted protein</fullName>
    </recommendedName>
</protein>
<dbReference type="RefSeq" id="WP_003481352.1">
    <property type="nucleotide sequence ID" value="NZ_LT604072.1"/>
</dbReference>
<gene>
    <name evidence="2" type="ORF">BN444_03960</name>
</gene>
<feature type="signal peptide" evidence="1">
    <location>
        <begin position="1"/>
        <end position="27"/>
    </location>
</feature>
<organism evidence="2 3">
    <name type="scientific">Xanthomonas translucens pv. translucens DSM 18974</name>
    <dbReference type="NCBI Taxonomy" id="1261556"/>
    <lineage>
        <taxon>Bacteria</taxon>
        <taxon>Pseudomonadati</taxon>
        <taxon>Pseudomonadota</taxon>
        <taxon>Gammaproteobacteria</taxon>
        <taxon>Lysobacterales</taxon>
        <taxon>Lysobacteraceae</taxon>
        <taxon>Xanthomonas</taxon>
        <taxon>Xanthomonas translucens group</taxon>
    </lineage>
</organism>
<dbReference type="Proteomes" id="UP000093071">
    <property type="component" value="Chromosome I"/>
</dbReference>
<dbReference type="PATRIC" id="fig|1261556.5.peg.1177"/>
<evidence type="ECO:0000256" key="1">
    <source>
        <dbReference type="SAM" id="SignalP"/>
    </source>
</evidence>
<reference evidence="3" key="1">
    <citation type="submission" date="2016-07" db="EMBL/GenBank/DDBJ databases">
        <authorList>
            <person name="Jaenicke Sebastian"/>
        </authorList>
    </citation>
    <scope>NUCLEOTIDE SEQUENCE [LARGE SCALE GENOMIC DNA]</scope>
</reference>
<dbReference type="AlphaFoldDB" id="A0A1C3TL06"/>
<evidence type="ECO:0000313" key="2">
    <source>
        <dbReference type="EMBL" id="SCB03898.1"/>
    </source>
</evidence>
<name>A0A1C3TL06_XANCT</name>
<sequence>MPHRPRTPIRWLAALGQTALAAAHALAESVSDMQSLPQQAVWQRLHLEQLTKAP</sequence>
<keyword evidence="1" id="KW-0732">Signal</keyword>